<dbReference type="RefSeq" id="WP_380252978.1">
    <property type="nucleotide sequence ID" value="NZ_JBHUII010000008.1"/>
</dbReference>
<dbReference type="InterPro" id="IPR027373">
    <property type="entry name" value="RHH_dom"/>
</dbReference>
<evidence type="ECO:0000259" key="1">
    <source>
        <dbReference type="Pfam" id="PF13467"/>
    </source>
</evidence>
<dbReference type="InterPro" id="IPR038268">
    <property type="entry name" value="RHH_sf"/>
</dbReference>
<dbReference type="Proteomes" id="UP001597294">
    <property type="component" value="Unassembled WGS sequence"/>
</dbReference>
<dbReference type="Gene3D" id="1.10.3990.20">
    <property type="entry name" value="protein bp1543"/>
    <property type="match status" value="1"/>
</dbReference>
<dbReference type="EMBL" id="JBHUII010000008">
    <property type="protein sequence ID" value="MFD2206890.1"/>
    <property type="molecule type" value="Genomic_DNA"/>
</dbReference>
<dbReference type="Pfam" id="PF13467">
    <property type="entry name" value="RHH_4"/>
    <property type="match status" value="1"/>
</dbReference>
<gene>
    <name evidence="2" type="ORF">ACFSKO_14775</name>
</gene>
<accession>A0ABW5BPR2</accession>
<evidence type="ECO:0000313" key="3">
    <source>
        <dbReference type="Proteomes" id="UP001597294"/>
    </source>
</evidence>
<keyword evidence="3" id="KW-1185">Reference proteome</keyword>
<name>A0ABW5BPR2_9PROT</name>
<proteinExistence type="predicted"/>
<reference evidence="3" key="1">
    <citation type="journal article" date="2019" name="Int. J. Syst. Evol. Microbiol.">
        <title>The Global Catalogue of Microorganisms (GCM) 10K type strain sequencing project: providing services to taxonomists for standard genome sequencing and annotation.</title>
        <authorList>
            <consortium name="The Broad Institute Genomics Platform"/>
            <consortium name="The Broad Institute Genome Sequencing Center for Infectious Disease"/>
            <person name="Wu L."/>
            <person name="Ma J."/>
        </authorList>
    </citation>
    <scope>NUCLEOTIDE SEQUENCE [LARGE SCALE GENOMIC DNA]</scope>
    <source>
        <strain evidence="3">CGMCC 4.7192</strain>
    </source>
</reference>
<protein>
    <submittedName>
        <fullName evidence="2">Ribbon-helix-helix domain-containing protein</fullName>
    </submittedName>
</protein>
<feature type="domain" description="Ribbon-helix-helix" evidence="1">
    <location>
        <begin position="5"/>
        <end position="66"/>
    </location>
</feature>
<sequence>MSTLVNRNITLKGRRTSLRLEPDMWDALFEICIREDCHISNLCTTIDDAKAGSSLTAAIRVFILIYFRNAAFAIGYEQVSEPVLLGEAI</sequence>
<comment type="caution">
    <text evidence="2">The sequence shown here is derived from an EMBL/GenBank/DDBJ whole genome shotgun (WGS) entry which is preliminary data.</text>
</comment>
<evidence type="ECO:0000313" key="2">
    <source>
        <dbReference type="EMBL" id="MFD2206890.1"/>
    </source>
</evidence>
<organism evidence="2 3">
    <name type="scientific">Kiloniella antarctica</name>
    <dbReference type="NCBI Taxonomy" id="1550907"/>
    <lineage>
        <taxon>Bacteria</taxon>
        <taxon>Pseudomonadati</taxon>
        <taxon>Pseudomonadota</taxon>
        <taxon>Alphaproteobacteria</taxon>
        <taxon>Rhodospirillales</taxon>
        <taxon>Kiloniellaceae</taxon>
        <taxon>Kiloniella</taxon>
    </lineage>
</organism>